<keyword evidence="1" id="KW-0808">Transferase</keyword>
<reference evidence="1 2" key="1">
    <citation type="journal article" date="2015" name="BMC Genomics">
        <title>Comparative genomics and metabolic profiling of the genus Lysobacter.</title>
        <authorList>
            <person name="de Bruijn I."/>
            <person name="Cheng X."/>
            <person name="de Jager V."/>
            <person name="Exposito R.G."/>
            <person name="Watrous J."/>
            <person name="Patel N."/>
            <person name="Postma J."/>
            <person name="Dorrestein P.C."/>
            <person name="Kobayashi D."/>
            <person name="Raaijmakers J.M."/>
        </authorList>
    </citation>
    <scope>NUCLEOTIDE SEQUENCE [LARGE SCALE GENOMIC DNA]</scope>
    <source>
        <strain evidence="1 2">76</strain>
    </source>
</reference>
<proteinExistence type="predicted"/>
<dbReference type="AlphaFoldDB" id="A0A0S2F8N3"/>
<keyword evidence="2" id="KW-1185">Reference proteome</keyword>
<sequence>MDIQRKIFVQVPSYRDRQLIPTLTDLVGNASDPDGLRIVVCWQHDTDESLDDFVASGFRHSGSTRRNGHLVHLMDKDGAIVEVIDVHFLDTKGCGWARNASQGHYEGERYNLQIDAHHRFIAHWDAAMIDMLESLRGRYEKPLLTGYPPSFDPAVFPEGRQNHVGQMLVRKFSTLGIVSYRAARMPGWEERTEPMRARFMSGGFVFSDGRFVEEVMNDAEHFFSTEEIIMAVRAFTHGYDFFHPHRPLLWHQYNSGARKVWDDHTDERKSSGEIEGSATDRAVLALERSLSLLGISEGHEAVDFGRYGLGRHRSVQQFERYAGLSFRHRGLRSEAAEPTEPDESYYDLPVNEWEDGLICKRAFRVRIGNTRPLPGSVDLDSVVVVAYAADGSELVARNLSPGDLEVLAAKGCFEYIDRFEACPSRLPAQYDLQATSKSPELSEAFAIMVHELGEDAVSATS</sequence>
<dbReference type="InterPro" id="IPR021067">
    <property type="entry name" value="Glycosyltransferase"/>
</dbReference>
<name>A0A0S2F8N3_LYSAN</name>
<dbReference type="PANTHER" id="PTHR34496:SF10">
    <property type="entry name" value="GLCNAC TRANSFERASE"/>
    <property type="match status" value="1"/>
</dbReference>
<dbReference type="PATRIC" id="fig|84531.8.peg.1699"/>
<dbReference type="SUPFAM" id="SSF53448">
    <property type="entry name" value="Nucleotide-diphospho-sugar transferases"/>
    <property type="match status" value="1"/>
</dbReference>
<dbReference type="Pfam" id="PF11397">
    <property type="entry name" value="GlcNAc"/>
    <property type="match status" value="1"/>
</dbReference>
<organism evidence="1 2">
    <name type="scientific">Lysobacter antibioticus</name>
    <dbReference type="NCBI Taxonomy" id="84531"/>
    <lineage>
        <taxon>Bacteria</taxon>
        <taxon>Pseudomonadati</taxon>
        <taxon>Pseudomonadota</taxon>
        <taxon>Gammaproteobacteria</taxon>
        <taxon>Lysobacterales</taxon>
        <taxon>Lysobacteraceae</taxon>
        <taxon>Lysobacter</taxon>
    </lineage>
</organism>
<dbReference type="STRING" id="84531.LA76x_1671"/>
<dbReference type="Proteomes" id="UP000060787">
    <property type="component" value="Chromosome"/>
</dbReference>
<dbReference type="KEGG" id="lab:LA76x_1671"/>
<dbReference type="EMBL" id="CP011129">
    <property type="protein sequence ID" value="ALN79827.1"/>
    <property type="molecule type" value="Genomic_DNA"/>
</dbReference>
<gene>
    <name evidence="1" type="ORF">LA76x_1671</name>
</gene>
<dbReference type="InterPro" id="IPR029044">
    <property type="entry name" value="Nucleotide-diphossugar_trans"/>
</dbReference>
<accession>A0A0S2F8N3</accession>
<evidence type="ECO:0000313" key="1">
    <source>
        <dbReference type="EMBL" id="ALN79827.1"/>
    </source>
</evidence>
<protein>
    <submittedName>
        <fullName evidence="1">Glycosyltransferase family protein</fullName>
    </submittedName>
</protein>
<evidence type="ECO:0000313" key="2">
    <source>
        <dbReference type="Proteomes" id="UP000060787"/>
    </source>
</evidence>
<dbReference type="RefSeq" id="WP_057917322.1">
    <property type="nucleotide sequence ID" value="NZ_CP011129.1"/>
</dbReference>
<dbReference type="PANTHER" id="PTHR34496">
    <property type="entry name" value="GLCNAC TRANSFERASE-RELATED"/>
    <property type="match status" value="1"/>
</dbReference>
<dbReference type="GO" id="GO:0016740">
    <property type="term" value="F:transferase activity"/>
    <property type="evidence" value="ECO:0007669"/>
    <property type="project" value="UniProtKB-KW"/>
</dbReference>